<feature type="region of interest" description="Disordered" evidence="1">
    <location>
        <begin position="125"/>
        <end position="149"/>
    </location>
</feature>
<proteinExistence type="predicted"/>
<protein>
    <submittedName>
        <fullName evidence="2">Uncharacterized protein</fullName>
    </submittedName>
</protein>
<name>A0A919FSX7_9ACTN</name>
<feature type="region of interest" description="Disordered" evidence="1">
    <location>
        <begin position="192"/>
        <end position="227"/>
    </location>
</feature>
<accession>A0A919FSX7</accession>
<sequence>MSRRAPRTCAAVAAGLLVLLLALGGYVRATGGWLPRLDEPVMTAGQARDRIDGALHGSLDGLAPAVPYLDDWYDVARGDAHWDGEASRYSLVGRSWRVRVRLAPGRRDEFLAAVTASWQQRGYRAGPALDPAGRPYDGSQDHITRSATTPDGVFVTVTLDGRRQDPTAGQGGPAPFVTVVVAATVADAEYGGASVYGKPPPLPADLPRRADGGPDRTPGVDDPYWSH</sequence>
<dbReference type="EMBL" id="BNBO01000016">
    <property type="protein sequence ID" value="GHH71882.1"/>
    <property type="molecule type" value="Genomic_DNA"/>
</dbReference>
<reference evidence="2" key="1">
    <citation type="journal article" date="2014" name="Int. J. Syst. Evol. Microbiol.">
        <title>Complete genome sequence of Corynebacterium casei LMG S-19264T (=DSM 44701T), isolated from a smear-ripened cheese.</title>
        <authorList>
            <consortium name="US DOE Joint Genome Institute (JGI-PGF)"/>
            <person name="Walter F."/>
            <person name="Albersmeier A."/>
            <person name="Kalinowski J."/>
            <person name="Ruckert C."/>
        </authorList>
    </citation>
    <scope>NUCLEOTIDE SEQUENCE</scope>
    <source>
        <strain evidence="2">JCM 4646</strain>
    </source>
</reference>
<dbReference type="RefSeq" id="WP_190211667.1">
    <property type="nucleotide sequence ID" value="NZ_BNBO01000016.1"/>
</dbReference>
<dbReference type="GeneID" id="95358516"/>
<comment type="caution">
    <text evidence="2">The sequence shown here is derived from an EMBL/GenBank/DDBJ whole genome shotgun (WGS) entry which is preliminary data.</text>
</comment>
<dbReference type="Proteomes" id="UP000617734">
    <property type="component" value="Unassembled WGS sequence"/>
</dbReference>
<keyword evidence="3" id="KW-1185">Reference proteome</keyword>
<reference evidence="2" key="2">
    <citation type="submission" date="2020-09" db="EMBL/GenBank/DDBJ databases">
        <authorList>
            <person name="Sun Q."/>
            <person name="Ohkuma M."/>
        </authorList>
    </citation>
    <scope>NUCLEOTIDE SEQUENCE</scope>
    <source>
        <strain evidence="2">JCM 4646</strain>
    </source>
</reference>
<organism evidence="2 3">
    <name type="scientific">Kitasatospora indigofera</name>
    <dbReference type="NCBI Taxonomy" id="67307"/>
    <lineage>
        <taxon>Bacteria</taxon>
        <taxon>Bacillati</taxon>
        <taxon>Actinomycetota</taxon>
        <taxon>Actinomycetes</taxon>
        <taxon>Kitasatosporales</taxon>
        <taxon>Streptomycetaceae</taxon>
        <taxon>Kitasatospora</taxon>
    </lineage>
</organism>
<gene>
    <name evidence="2" type="ORF">GCM10018781_33950</name>
</gene>
<dbReference type="AlphaFoldDB" id="A0A919FSX7"/>
<evidence type="ECO:0000313" key="3">
    <source>
        <dbReference type="Proteomes" id="UP000617734"/>
    </source>
</evidence>
<evidence type="ECO:0000256" key="1">
    <source>
        <dbReference type="SAM" id="MobiDB-lite"/>
    </source>
</evidence>
<evidence type="ECO:0000313" key="2">
    <source>
        <dbReference type="EMBL" id="GHH71882.1"/>
    </source>
</evidence>